<feature type="domain" description="Ig-like" evidence="2">
    <location>
        <begin position="178"/>
        <end position="270"/>
    </location>
</feature>
<keyword evidence="4" id="KW-1185">Reference proteome</keyword>
<dbReference type="PANTHER" id="PTHR23279">
    <property type="entry name" value="DEFECTIVE PROBOSCIS EXTENSION RESPONSE DPR -RELATED"/>
    <property type="match status" value="1"/>
</dbReference>
<dbReference type="Pfam" id="PF07679">
    <property type="entry name" value="I-set"/>
    <property type="match status" value="1"/>
</dbReference>
<dbReference type="InterPro" id="IPR013106">
    <property type="entry name" value="Ig_V-set"/>
</dbReference>
<dbReference type="InterPro" id="IPR037448">
    <property type="entry name" value="Zig-8"/>
</dbReference>
<dbReference type="InterPro" id="IPR013783">
    <property type="entry name" value="Ig-like_fold"/>
</dbReference>
<dbReference type="Proteomes" id="UP000677054">
    <property type="component" value="Unassembled WGS sequence"/>
</dbReference>
<dbReference type="SUPFAM" id="SSF48726">
    <property type="entry name" value="Immunoglobulin"/>
    <property type="match status" value="2"/>
</dbReference>
<evidence type="ECO:0000313" key="4">
    <source>
        <dbReference type="Proteomes" id="UP000677054"/>
    </source>
</evidence>
<feature type="domain" description="Ig-like" evidence="2">
    <location>
        <begin position="60"/>
        <end position="172"/>
    </location>
</feature>
<dbReference type="GO" id="GO:0032589">
    <property type="term" value="C:neuron projection membrane"/>
    <property type="evidence" value="ECO:0007669"/>
    <property type="project" value="TreeGrafter"/>
</dbReference>
<evidence type="ECO:0000256" key="1">
    <source>
        <dbReference type="SAM" id="MobiDB-lite"/>
    </source>
</evidence>
<organism evidence="3">
    <name type="scientific">Darwinula stevensoni</name>
    <dbReference type="NCBI Taxonomy" id="69355"/>
    <lineage>
        <taxon>Eukaryota</taxon>
        <taxon>Metazoa</taxon>
        <taxon>Ecdysozoa</taxon>
        <taxon>Arthropoda</taxon>
        <taxon>Crustacea</taxon>
        <taxon>Oligostraca</taxon>
        <taxon>Ostracoda</taxon>
        <taxon>Podocopa</taxon>
        <taxon>Podocopida</taxon>
        <taxon>Darwinulocopina</taxon>
        <taxon>Darwinuloidea</taxon>
        <taxon>Darwinulidae</taxon>
        <taxon>Darwinula</taxon>
    </lineage>
</organism>
<proteinExistence type="predicted"/>
<dbReference type="InterPro" id="IPR007110">
    <property type="entry name" value="Ig-like_dom"/>
</dbReference>
<dbReference type="InterPro" id="IPR003599">
    <property type="entry name" value="Ig_sub"/>
</dbReference>
<feature type="compositionally biased region" description="Basic and acidic residues" evidence="1">
    <location>
        <begin position="286"/>
        <end position="303"/>
    </location>
</feature>
<dbReference type="SMART" id="SM00406">
    <property type="entry name" value="IGv"/>
    <property type="match status" value="2"/>
</dbReference>
<dbReference type="SMART" id="SM00409">
    <property type="entry name" value="IG"/>
    <property type="match status" value="2"/>
</dbReference>
<accession>A0A7R8XB43</accession>
<dbReference type="Gene3D" id="2.60.40.10">
    <property type="entry name" value="Immunoglobulins"/>
    <property type="match status" value="2"/>
</dbReference>
<dbReference type="CDD" id="cd00099">
    <property type="entry name" value="IgV"/>
    <property type="match status" value="1"/>
</dbReference>
<reference evidence="3" key="1">
    <citation type="submission" date="2020-11" db="EMBL/GenBank/DDBJ databases">
        <authorList>
            <person name="Tran Van P."/>
        </authorList>
    </citation>
    <scope>NUCLEOTIDE SEQUENCE</scope>
</reference>
<evidence type="ECO:0000259" key="2">
    <source>
        <dbReference type="PROSITE" id="PS50835"/>
    </source>
</evidence>
<dbReference type="PANTHER" id="PTHR23279:SF45">
    <property type="entry name" value="DEFECTIVE PROBOSCIS EXTENSION RESPONSE 12, ISOFORM C"/>
    <property type="match status" value="1"/>
</dbReference>
<dbReference type="InterPro" id="IPR013098">
    <property type="entry name" value="Ig_I-set"/>
</dbReference>
<dbReference type="OrthoDB" id="10031887at2759"/>
<sequence>MNPRGDALTAEGFTRNRLSAWPHRHFTFPPTRVSSSCVSKGFPLARKVVAKGIGVGDQEPTEDELAILRWNQKVRFDNSTPDQITVIVGKTAQLPCKVDNLGEKTLSWYKEENYKILTAGLYVFTNNDRFTVLHPDGSDSWILQIKDVQLKDNGTYKCQVSLEQGKMSKDVTLRVLVPEARIEGAREYHLDKGSTLSISCIIDKSSASLEEAEWRHNGKRLEEEPGRVRISLSEREDSKSEARLVITDAQYRDSGNYTCVSDSANSHPVVVFVSGFPAYENEADDDTKRQDGSHSEEKLLFSHRDSPQLDLDLDLDPSLGLDCRPHFFHEVMCGMDDMPIKEPLP</sequence>
<dbReference type="PROSITE" id="PS50835">
    <property type="entry name" value="IG_LIKE"/>
    <property type="match status" value="2"/>
</dbReference>
<dbReference type="GO" id="GO:0050808">
    <property type="term" value="P:synapse organization"/>
    <property type="evidence" value="ECO:0007669"/>
    <property type="project" value="TreeGrafter"/>
</dbReference>
<dbReference type="SMART" id="SM00408">
    <property type="entry name" value="IGc2"/>
    <property type="match status" value="2"/>
</dbReference>
<dbReference type="InterPro" id="IPR036179">
    <property type="entry name" value="Ig-like_dom_sf"/>
</dbReference>
<dbReference type="EMBL" id="LR900699">
    <property type="protein sequence ID" value="CAD7246611.1"/>
    <property type="molecule type" value="Genomic_DNA"/>
</dbReference>
<evidence type="ECO:0000313" key="3">
    <source>
        <dbReference type="EMBL" id="CAD7246611.1"/>
    </source>
</evidence>
<dbReference type="InterPro" id="IPR003598">
    <property type="entry name" value="Ig_sub2"/>
</dbReference>
<protein>
    <recommendedName>
        <fullName evidence="2">Ig-like domain-containing protein</fullName>
    </recommendedName>
</protein>
<dbReference type="AlphaFoldDB" id="A0A7R8XB43"/>
<gene>
    <name evidence="3" type="ORF">DSTB1V02_LOCUS6459</name>
</gene>
<feature type="region of interest" description="Disordered" evidence="1">
    <location>
        <begin position="282"/>
        <end position="303"/>
    </location>
</feature>
<name>A0A7R8XB43_9CRUS</name>
<dbReference type="Pfam" id="PF13927">
    <property type="entry name" value="Ig_3"/>
    <property type="match status" value="1"/>
</dbReference>
<dbReference type="EMBL" id="CAJPEV010001182">
    <property type="protein sequence ID" value="CAG0891233.1"/>
    <property type="molecule type" value="Genomic_DNA"/>
</dbReference>